<reference evidence="5 6" key="1">
    <citation type="journal article" date="2021" name="BMC Genomics">
        <title>Datura genome reveals duplications of psychoactive alkaloid biosynthetic genes and high mutation rate following tissue culture.</title>
        <authorList>
            <person name="Rajewski A."/>
            <person name="Carter-House D."/>
            <person name="Stajich J."/>
            <person name="Litt A."/>
        </authorList>
    </citation>
    <scope>NUCLEOTIDE SEQUENCE [LARGE SCALE GENOMIC DNA]</scope>
    <source>
        <strain evidence="5">AR-01</strain>
    </source>
</reference>
<dbReference type="Proteomes" id="UP000823775">
    <property type="component" value="Unassembled WGS sequence"/>
</dbReference>
<keyword evidence="2" id="KW-0645">Protease</keyword>
<feature type="domain" description="Ubiquitin-like protease family profile" evidence="4">
    <location>
        <begin position="31"/>
        <end position="96"/>
    </location>
</feature>
<comment type="similarity">
    <text evidence="1">Belongs to the peptidase C48 family.</text>
</comment>
<protein>
    <recommendedName>
        <fullName evidence="4">Ubiquitin-like protease family profile domain-containing protein</fullName>
    </recommendedName>
</protein>
<name>A0ABS8US79_DATST</name>
<evidence type="ECO:0000313" key="5">
    <source>
        <dbReference type="EMBL" id="MCD9637652.1"/>
    </source>
</evidence>
<sequence length="132" mass="15119">NSLENTEVVQHVELYAILLTKLLCFLNFERFRPMYGNDFSKIRIIWVSCPKQERDTDCGRFIVKYADMLMNRENLADFDSSTMNDYMKNWSINLFAHGYNKSVLEGLHSIRALIEGEVDNTIGGGGDGDDVV</sequence>
<feature type="non-terminal residue" evidence="5">
    <location>
        <position position="1"/>
    </location>
</feature>
<evidence type="ECO:0000259" key="4">
    <source>
        <dbReference type="Pfam" id="PF02902"/>
    </source>
</evidence>
<dbReference type="SUPFAM" id="SSF54001">
    <property type="entry name" value="Cysteine proteinases"/>
    <property type="match status" value="1"/>
</dbReference>
<feature type="non-terminal residue" evidence="5">
    <location>
        <position position="132"/>
    </location>
</feature>
<organism evidence="5 6">
    <name type="scientific">Datura stramonium</name>
    <name type="common">Jimsonweed</name>
    <name type="synonym">Common thornapple</name>
    <dbReference type="NCBI Taxonomy" id="4076"/>
    <lineage>
        <taxon>Eukaryota</taxon>
        <taxon>Viridiplantae</taxon>
        <taxon>Streptophyta</taxon>
        <taxon>Embryophyta</taxon>
        <taxon>Tracheophyta</taxon>
        <taxon>Spermatophyta</taxon>
        <taxon>Magnoliopsida</taxon>
        <taxon>eudicotyledons</taxon>
        <taxon>Gunneridae</taxon>
        <taxon>Pentapetalae</taxon>
        <taxon>asterids</taxon>
        <taxon>lamiids</taxon>
        <taxon>Solanales</taxon>
        <taxon>Solanaceae</taxon>
        <taxon>Solanoideae</taxon>
        <taxon>Datureae</taxon>
        <taxon>Datura</taxon>
    </lineage>
</organism>
<dbReference type="InterPro" id="IPR038765">
    <property type="entry name" value="Papain-like_cys_pep_sf"/>
</dbReference>
<gene>
    <name evidence="5" type="ORF">HAX54_021056</name>
</gene>
<keyword evidence="3" id="KW-0378">Hydrolase</keyword>
<evidence type="ECO:0000256" key="1">
    <source>
        <dbReference type="ARBA" id="ARBA00005234"/>
    </source>
</evidence>
<accession>A0ABS8US79</accession>
<comment type="caution">
    <text evidence="5">The sequence shown here is derived from an EMBL/GenBank/DDBJ whole genome shotgun (WGS) entry which is preliminary data.</text>
</comment>
<dbReference type="Gene3D" id="3.40.395.10">
    <property type="entry name" value="Adenoviral Proteinase, Chain A"/>
    <property type="match status" value="1"/>
</dbReference>
<evidence type="ECO:0000256" key="2">
    <source>
        <dbReference type="ARBA" id="ARBA00022670"/>
    </source>
</evidence>
<proteinExistence type="inferred from homology"/>
<dbReference type="EMBL" id="JACEIK010002528">
    <property type="protein sequence ID" value="MCD9637652.1"/>
    <property type="molecule type" value="Genomic_DNA"/>
</dbReference>
<dbReference type="Pfam" id="PF02902">
    <property type="entry name" value="Peptidase_C48"/>
    <property type="match status" value="1"/>
</dbReference>
<evidence type="ECO:0000256" key="3">
    <source>
        <dbReference type="ARBA" id="ARBA00022801"/>
    </source>
</evidence>
<evidence type="ECO:0000313" key="6">
    <source>
        <dbReference type="Proteomes" id="UP000823775"/>
    </source>
</evidence>
<dbReference type="InterPro" id="IPR003653">
    <property type="entry name" value="Peptidase_C48_C"/>
</dbReference>
<keyword evidence="6" id="KW-1185">Reference proteome</keyword>